<dbReference type="EMBL" id="BGPR01031534">
    <property type="protein sequence ID" value="GBO04671.1"/>
    <property type="molecule type" value="Genomic_DNA"/>
</dbReference>
<dbReference type="Proteomes" id="UP000499080">
    <property type="component" value="Unassembled WGS sequence"/>
</dbReference>
<proteinExistence type="predicted"/>
<feature type="region of interest" description="Disordered" evidence="1">
    <location>
        <begin position="46"/>
        <end position="70"/>
    </location>
</feature>
<feature type="compositionally biased region" description="Polar residues" evidence="1">
    <location>
        <begin position="60"/>
        <end position="70"/>
    </location>
</feature>
<name>A0A4Y2TX80_ARAVE</name>
<evidence type="ECO:0000313" key="3">
    <source>
        <dbReference type="Proteomes" id="UP000499080"/>
    </source>
</evidence>
<keyword evidence="3" id="KW-1185">Reference proteome</keyword>
<protein>
    <submittedName>
        <fullName evidence="2">Uncharacterized protein</fullName>
    </submittedName>
</protein>
<sequence>METSAASTSKVLQMRKSATLAPVTRSTKVLHVNQENNPARFGYQRFGTKKSLDSAPRGYSLQQQPAASFD</sequence>
<accession>A0A4Y2TX80</accession>
<organism evidence="2 3">
    <name type="scientific">Araneus ventricosus</name>
    <name type="common">Orbweaver spider</name>
    <name type="synonym">Epeira ventricosa</name>
    <dbReference type="NCBI Taxonomy" id="182803"/>
    <lineage>
        <taxon>Eukaryota</taxon>
        <taxon>Metazoa</taxon>
        <taxon>Ecdysozoa</taxon>
        <taxon>Arthropoda</taxon>
        <taxon>Chelicerata</taxon>
        <taxon>Arachnida</taxon>
        <taxon>Araneae</taxon>
        <taxon>Araneomorphae</taxon>
        <taxon>Entelegynae</taxon>
        <taxon>Araneoidea</taxon>
        <taxon>Araneidae</taxon>
        <taxon>Araneus</taxon>
    </lineage>
</organism>
<comment type="caution">
    <text evidence="2">The sequence shown here is derived from an EMBL/GenBank/DDBJ whole genome shotgun (WGS) entry which is preliminary data.</text>
</comment>
<dbReference type="AlphaFoldDB" id="A0A4Y2TX80"/>
<gene>
    <name evidence="2" type="ORF">AVEN_44782_1</name>
</gene>
<reference evidence="2 3" key="1">
    <citation type="journal article" date="2019" name="Sci. Rep.">
        <title>Orb-weaving spider Araneus ventricosus genome elucidates the spidroin gene catalogue.</title>
        <authorList>
            <person name="Kono N."/>
            <person name="Nakamura H."/>
            <person name="Ohtoshi R."/>
            <person name="Moran D.A.P."/>
            <person name="Shinohara A."/>
            <person name="Yoshida Y."/>
            <person name="Fujiwara M."/>
            <person name="Mori M."/>
            <person name="Tomita M."/>
            <person name="Arakawa K."/>
        </authorList>
    </citation>
    <scope>NUCLEOTIDE SEQUENCE [LARGE SCALE GENOMIC DNA]</scope>
</reference>
<evidence type="ECO:0000256" key="1">
    <source>
        <dbReference type="SAM" id="MobiDB-lite"/>
    </source>
</evidence>
<feature type="non-terminal residue" evidence="2">
    <location>
        <position position="70"/>
    </location>
</feature>
<evidence type="ECO:0000313" key="2">
    <source>
        <dbReference type="EMBL" id="GBO04671.1"/>
    </source>
</evidence>